<organism evidence="1 2">
    <name type="scientific">Brevibacillus thermoruber</name>
    <dbReference type="NCBI Taxonomy" id="33942"/>
    <lineage>
        <taxon>Bacteria</taxon>
        <taxon>Bacillati</taxon>
        <taxon>Bacillota</taxon>
        <taxon>Bacilli</taxon>
        <taxon>Bacillales</taxon>
        <taxon>Paenibacillaceae</taxon>
        <taxon>Brevibacillus</taxon>
    </lineage>
</organism>
<gene>
    <name evidence="1" type="ORF">O3V59_20130</name>
</gene>
<dbReference type="Pfam" id="PF05762">
    <property type="entry name" value="VWA_CoxE"/>
    <property type="match status" value="1"/>
</dbReference>
<evidence type="ECO:0000313" key="1">
    <source>
        <dbReference type="EMBL" id="MDA5110652.1"/>
    </source>
</evidence>
<dbReference type="PANTHER" id="PTHR39338">
    <property type="entry name" value="BLL5662 PROTEIN-RELATED"/>
    <property type="match status" value="1"/>
</dbReference>
<dbReference type="RefSeq" id="WP_271140881.1">
    <property type="nucleotide sequence ID" value="NZ_JAPYYP010000037.1"/>
</dbReference>
<accession>A0A9X3TUB7</accession>
<dbReference type="AlphaFoldDB" id="A0A9X3TUB7"/>
<comment type="caution">
    <text evidence="1">The sequence shown here is derived from an EMBL/GenBank/DDBJ whole genome shotgun (WGS) entry which is preliminary data.</text>
</comment>
<reference evidence="1" key="1">
    <citation type="submission" date="2022-12" db="EMBL/GenBank/DDBJ databases">
        <title>Draft genome sequence of the thermophilic strain Brevibacillus thermoruber HT42, isolated from Los Humeros, Puebla, Mexico, with biotechnological potential.</title>
        <authorList>
            <person name="Lara Sanchez J."/>
            <person name="Solis Palacios R."/>
            <person name="Bustos Baena A.S."/>
            <person name="Ruz Baez A.E."/>
            <person name="Espinosa Luna G."/>
            <person name="Oliart Ros R.M."/>
        </authorList>
    </citation>
    <scope>NUCLEOTIDE SEQUENCE</scope>
    <source>
        <strain evidence="1">HT42</strain>
    </source>
</reference>
<dbReference type="Proteomes" id="UP001151071">
    <property type="component" value="Unassembled WGS sequence"/>
</dbReference>
<protein>
    <submittedName>
        <fullName evidence="1">VWA domain-containing protein</fullName>
    </submittedName>
</protein>
<evidence type="ECO:0000313" key="2">
    <source>
        <dbReference type="Proteomes" id="UP001151071"/>
    </source>
</evidence>
<dbReference type="InterPro" id="IPR036465">
    <property type="entry name" value="vWFA_dom_sf"/>
</dbReference>
<sequence length="375" mass="42827">MEVLEVLSRQIGLLSGRIIEQVQSFAPFLRQYGFRVGTPESLTAIEALSAIEIESMEQVMDAMRSIYVKNPAEWAIFPSLFKRHFGVVQHEWKQTTVLEGDTDLQQSGSRSAETSSSLQIEGAMLRAYNPNHGQRYALRVLKEGQLQQILYWTRKAVLQFESPRSRRLEKGRRFPIDFRRTIRHAMKNGGDPLVIYKRKYRRARPRIVIVTDISGSMKPHADFFTTVAWAFLHTRARVETFVFSTEIKRITPLLSRHIVHGIPFEQLIELKGGTRIGFCLSRLAHRYGSLLRKQTCLIIVSDGYDTGHPHVLKRAMDTLSGLVGKIVWVNPLLGEEGYEPVATGMSTALPYVDRFVDVHDLESWMQAVKLTLFAN</sequence>
<dbReference type="PANTHER" id="PTHR39338:SF6">
    <property type="entry name" value="BLL5662 PROTEIN"/>
    <property type="match status" value="1"/>
</dbReference>
<dbReference type="EMBL" id="JAPYYP010000037">
    <property type="protein sequence ID" value="MDA5110652.1"/>
    <property type="molecule type" value="Genomic_DNA"/>
</dbReference>
<dbReference type="SUPFAM" id="SSF53300">
    <property type="entry name" value="vWA-like"/>
    <property type="match status" value="1"/>
</dbReference>
<name>A0A9X3TUB7_9BACL</name>
<proteinExistence type="predicted"/>
<keyword evidence="2" id="KW-1185">Reference proteome</keyword>
<dbReference type="InterPro" id="IPR008912">
    <property type="entry name" value="Uncharacterised_CoxE"/>
</dbReference>